<comment type="caution">
    <text evidence="2">The sequence shown here is derived from an EMBL/GenBank/DDBJ whole genome shotgun (WGS) entry which is preliminary data.</text>
</comment>
<gene>
    <name evidence="2" type="ORF">PAPYR_9564</name>
</gene>
<evidence type="ECO:0000313" key="3">
    <source>
        <dbReference type="Proteomes" id="UP001141327"/>
    </source>
</evidence>
<dbReference type="Proteomes" id="UP001141327">
    <property type="component" value="Unassembled WGS sequence"/>
</dbReference>
<reference evidence="2" key="1">
    <citation type="journal article" date="2022" name="bioRxiv">
        <title>Genomics of Preaxostyla Flagellates Illuminates Evolutionary Transitions and the Path Towards Mitochondrial Loss.</title>
        <authorList>
            <person name="Novak L.V.F."/>
            <person name="Treitli S.C."/>
            <person name="Pyrih J."/>
            <person name="Halakuc P."/>
            <person name="Pipaliya S.V."/>
            <person name="Vacek V."/>
            <person name="Brzon O."/>
            <person name="Soukal P."/>
            <person name="Eme L."/>
            <person name="Dacks J.B."/>
            <person name="Karnkowska A."/>
            <person name="Elias M."/>
            <person name="Hampl V."/>
        </authorList>
    </citation>
    <scope>NUCLEOTIDE SEQUENCE</scope>
    <source>
        <strain evidence="2">RCP-MX</strain>
    </source>
</reference>
<dbReference type="EMBL" id="JAPMOS010000106">
    <property type="protein sequence ID" value="KAJ4455484.1"/>
    <property type="molecule type" value="Genomic_DNA"/>
</dbReference>
<dbReference type="InterPro" id="IPR011989">
    <property type="entry name" value="ARM-like"/>
</dbReference>
<sequence length="803" mass="87430">MSPKKPVKKKKPVTRPPKGVFVTYQGERARIWFQTLPTFQSLQAEIEARFGITGLRSNVSQFFLVYRKGEGCPQILTTERQWSSIAEEISELQLFRLSEPGVDPFINSAPPLPEPPPAPPPSYPAALTLVKKARALLLRAIIWPSCSSAVRDELCHALVQMAGGPLIVASTQVAEELFKTIADLCASNHFPTATLFGEAGACQALCPLLDHYVVATLAPSLATQLLRAIGQLCYNHIANTRRAAICEAITRFSRQPLVTQHKDLATELFRTIGSISCNNDETCEAFGILELGKTLLRFMDLPVTFSANPPGAEELFRAIANLSYNSPTNATFFGQTAGLCPALCQMIHTPLVQTNPGVAARFFYLVAGLSLNNAANAASFEAGAMTASIAQHWDLFTAGFNHPRVYQFLFRAAATLVFHNPTNGVALGQAGVCPKLAVLAGNPAVVDVSLTLTEYLELIANLATNNPENATALGSLCVPLTRLIDRLLVTKDRDVAQHYFRAAANLAFGHASNGTAFTEAGMSQALTRLVGQHFVGDGHGVAAEYFRIISVFAMRDPSAVAVFGAAHTCNFLVRIMERFWARSDGYMMQLFLRSVEFLTLNNPPNAVAFGAGGIVELLCQLPENPLISVDMGVLELYCDTLFLLISAHSPLLEEFVEGGLFESLRGIDRRLRTPQAPLVRLLALCDDRDEGDHENWGVRPGVSEGPDFQMRIEWPLGTRPGYGMLFWGDGADITPGCRRRNHPGHRWQPGNRTWAGMLLGCEAVVPAGVVGALGKEFLPAHRFDRKSKPDGCPRSSCHETHAT</sequence>
<accession>A0ABQ8U830</accession>
<dbReference type="Gene3D" id="1.25.10.10">
    <property type="entry name" value="Leucine-rich Repeat Variant"/>
    <property type="match status" value="2"/>
</dbReference>
<dbReference type="SUPFAM" id="SSF48371">
    <property type="entry name" value="ARM repeat"/>
    <property type="match status" value="1"/>
</dbReference>
<name>A0ABQ8U830_9EUKA</name>
<proteinExistence type="predicted"/>
<keyword evidence="3" id="KW-1185">Reference proteome</keyword>
<evidence type="ECO:0000256" key="1">
    <source>
        <dbReference type="SAM" id="MobiDB-lite"/>
    </source>
</evidence>
<feature type="region of interest" description="Disordered" evidence="1">
    <location>
        <begin position="784"/>
        <end position="803"/>
    </location>
</feature>
<evidence type="ECO:0000313" key="2">
    <source>
        <dbReference type="EMBL" id="KAJ4455484.1"/>
    </source>
</evidence>
<protein>
    <submittedName>
        <fullName evidence="2">Uncharacterized protein</fullName>
    </submittedName>
</protein>
<organism evidence="2 3">
    <name type="scientific">Paratrimastix pyriformis</name>
    <dbReference type="NCBI Taxonomy" id="342808"/>
    <lineage>
        <taxon>Eukaryota</taxon>
        <taxon>Metamonada</taxon>
        <taxon>Preaxostyla</taxon>
        <taxon>Paratrimastigidae</taxon>
        <taxon>Paratrimastix</taxon>
    </lineage>
</organism>
<dbReference type="InterPro" id="IPR016024">
    <property type="entry name" value="ARM-type_fold"/>
</dbReference>